<evidence type="ECO:0000313" key="6">
    <source>
        <dbReference type="Proteomes" id="UP000183263"/>
    </source>
</evidence>
<dbReference type="OrthoDB" id="2559672at2"/>
<dbReference type="InterPro" id="IPR018060">
    <property type="entry name" value="HTH_AraC"/>
</dbReference>
<feature type="region of interest" description="Disordered" evidence="4">
    <location>
        <begin position="15"/>
        <end position="38"/>
    </location>
</feature>
<evidence type="ECO:0000256" key="2">
    <source>
        <dbReference type="ARBA" id="ARBA00023125"/>
    </source>
</evidence>
<keyword evidence="1" id="KW-0805">Transcription regulation</keyword>
<sequence>MGTVARRAYAGSVSAGTVEAASGERPEGRTEGAVRRPSAPLRPYLGAYQGYRLRGYPAGEHLGMPAPSLTVILALDPPLDIARAARPDQKPDTYASVASGITTTSVVIRHDGNQHGIQLELTPLGARALLGVPAAALGQWLVGLDDVIGADAEELTGRLLSEPSWDGRFDILDEVLTRRVREVAADRAMMQAWRRLLADGTARVGDVADELGWSRRHLTGRFSAEYGITPKDAVRLGRFHRSLRVLRRPGPPPLSEVAHACGYYDQAHMTRDWTDLGGTTPTRWLRDEVFPFVQDDEGLSGGE</sequence>
<evidence type="ECO:0000256" key="1">
    <source>
        <dbReference type="ARBA" id="ARBA00023015"/>
    </source>
</evidence>
<dbReference type="SUPFAM" id="SSF46689">
    <property type="entry name" value="Homeodomain-like"/>
    <property type="match status" value="1"/>
</dbReference>
<proteinExistence type="predicted"/>
<dbReference type="GO" id="GO:0003700">
    <property type="term" value="F:DNA-binding transcription factor activity"/>
    <property type="evidence" value="ECO:0007669"/>
    <property type="project" value="InterPro"/>
</dbReference>
<evidence type="ECO:0000256" key="4">
    <source>
        <dbReference type="SAM" id="MobiDB-lite"/>
    </source>
</evidence>
<accession>A0A1G7Z7N6</accession>
<dbReference type="SMART" id="SM00342">
    <property type="entry name" value="HTH_ARAC"/>
    <property type="match status" value="1"/>
</dbReference>
<dbReference type="Gene3D" id="1.10.10.60">
    <property type="entry name" value="Homeodomain-like"/>
    <property type="match status" value="1"/>
</dbReference>
<dbReference type="Pfam" id="PF12833">
    <property type="entry name" value="HTH_18"/>
    <property type="match status" value="1"/>
</dbReference>
<protein>
    <submittedName>
        <fullName evidence="5">AraC-type DNA-binding protein</fullName>
    </submittedName>
</protein>
<gene>
    <name evidence="5" type="ORF">SAMN05444695_10126</name>
</gene>
<keyword evidence="6" id="KW-1185">Reference proteome</keyword>
<reference evidence="5 6" key="1">
    <citation type="submission" date="2016-10" db="EMBL/GenBank/DDBJ databases">
        <authorList>
            <person name="de Groot N.N."/>
        </authorList>
    </citation>
    <scope>NUCLEOTIDE SEQUENCE [LARGE SCALE GENOMIC DNA]</scope>
    <source>
        <strain evidence="5 6">DSM 44892</strain>
    </source>
</reference>
<dbReference type="InterPro" id="IPR050204">
    <property type="entry name" value="AraC_XylS_family_regulators"/>
</dbReference>
<dbReference type="PANTHER" id="PTHR46796">
    <property type="entry name" value="HTH-TYPE TRANSCRIPTIONAL ACTIVATOR RHAS-RELATED"/>
    <property type="match status" value="1"/>
</dbReference>
<dbReference type="PANTHER" id="PTHR46796:SF15">
    <property type="entry name" value="BLL1074 PROTEIN"/>
    <property type="match status" value="1"/>
</dbReference>
<dbReference type="AlphaFoldDB" id="A0A1G7Z7N6"/>
<dbReference type="EMBL" id="FNDN01000001">
    <property type="protein sequence ID" value="SDH04625.1"/>
    <property type="molecule type" value="Genomic_DNA"/>
</dbReference>
<feature type="compositionally biased region" description="Basic and acidic residues" evidence="4">
    <location>
        <begin position="22"/>
        <end position="34"/>
    </location>
</feature>
<keyword evidence="2 5" id="KW-0238">DNA-binding</keyword>
<evidence type="ECO:0000313" key="5">
    <source>
        <dbReference type="EMBL" id="SDH04625.1"/>
    </source>
</evidence>
<evidence type="ECO:0000256" key="3">
    <source>
        <dbReference type="ARBA" id="ARBA00023163"/>
    </source>
</evidence>
<dbReference type="PROSITE" id="PS01124">
    <property type="entry name" value="HTH_ARAC_FAMILY_2"/>
    <property type="match status" value="1"/>
</dbReference>
<organism evidence="5 6">
    <name type="scientific">Rhodococcus triatomae</name>
    <dbReference type="NCBI Taxonomy" id="300028"/>
    <lineage>
        <taxon>Bacteria</taxon>
        <taxon>Bacillati</taxon>
        <taxon>Actinomycetota</taxon>
        <taxon>Actinomycetes</taxon>
        <taxon>Mycobacteriales</taxon>
        <taxon>Nocardiaceae</taxon>
        <taxon>Rhodococcus</taxon>
    </lineage>
</organism>
<keyword evidence="3" id="KW-0804">Transcription</keyword>
<dbReference type="InterPro" id="IPR009057">
    <property type="entry name" value="Homeodomain-like_sf"/>
</dbReference>
<dbReference type="Proteomes" id="UP000183263">
    <property type="component" value="Unassembled WGS sequence"/>
</dbReference>
<name>A0A1G7Z7N6_9NOCA</name>
<dbReference type="GO" id="GO:0043565">
    <property type="term" value="F:sequence-specific DNA binding"/>
    <property type="evidence" value="ECO:0007669"/>
    <property type="project" value="InterPro"/>
</dbReference>